<feature type="binding site" evidence="9">
    <location>
        <begin position="198"/>
        <end position="200"/>
    </location>
    <ligand>
        <name>substrate</name>
    </ligand>
</feature>
<feature type="binding site" evidence="9">
    <location>
        <position position="227"/>
    </location>
    <ligand>
        <name>Mn(2+)</name>
        <dbReference type="ChEBI" id="CHEBI:29035"/>
    </ligand>
</feature>
<comment type="function">
    <text evidence="9">Catalyzes the conversion of oxaloacetate (OAA) to phosphoenolpyruvate (PEP), the rate-limiting step in the metabolic pathway that produces glucose from lactate and other precursors derived from the citric acid cycle.</text>
</comment>
<feature type="binding site" evidence="9">
    <location>
        <begin position="364"/>
        <end position="366"/>
    </location>
    <ligand>
        <name>substrate</name>
    </ligand>
</feature>
<feature type="binding site" evidence="9">
    <location>
        <position position="366"/>
    </location>
    <ligand>
        <name>GTP</name>
        <dbReference type="ChEBI" id="CHEBI:37565"/>
    </ligand>
</feature>
<dbReference type="RefSeq" id="WP_284331560.1">
    <property type="nucleotide sequence ID" value="NZ_BSOA01000014.1"/>
</dbReference>
<gene>
    <name evidence="9 12" type="primary">pckG</name>
    <name evidence="12" type="ORF">GCM10007898_16870</name>
</gene>
<evidence type="ECO:0000256" key="6">
    <source>
        <dbReference type="ARBA" id="ARBA00023134"/>
    </source>
</evidence>
<dbReference type="Pfam" id="PF00821">
    <property type="entry name" value="PEPCK_GTP"/>
    <property type="match status" value="1"/>
</dbReference>
<keyword evidence="9" id="KW-0963">Cytoplasm</keyword>
<feature type="binding site" evidence="9">
    <location>
        <position position="249"/>
    </location>
    <ligand>
        <name>substrate</name>
    </ligand>
</feature>
<evidence type="ECO:0000256" key="2">
    <source>
        <dbReference type="ARBA" id="ARBA00022432"/>
    </source>
</evidence>
<evidence type="ECO:0000256" key="7">
    <source>
        <dbReference type="ARBA" id="ARBA00023211"/>
    </source>
</evidence>
<keyword evidence="8 9" id="KW-0456">Lyase</keyword>
<dbReference type="PIRSF" id="PIRSF001348">
    <property type="entry name" value="PEP_carboxykinase_GTP"/>
    <property type="match status" value="1"/>
</dbReference>
<dbReference type="SUPFAM" id="SSF68923">
    <property type="entry name" value="PEP carboxykinase N-terminal domain"/>
    <property type="match status" value="1"/>
</dbReference>
<proteinExistence type="inferred from homology"/>
<feature type="binding site" evidence="9">
    <location>
        <position position="70"/>
    </location>
    <ligand>
        <name>substrate</name>
    </ligand>
</feature>
<comment type="caution">
    <text evidence="12">The sequence shown here is derived from an EMBL/GenBank/DDBJ whole genome shotgun (WGS) entry which is preliminary data.</text>
</comment>
<feature type="binding site" evidence="9">
    <location>
        <begin position="250"/>
        <end position="255"/>
    </location>
    <ligand>
        <name>GTP</name>
        <dbReference type="ChEBI" id="CHEBI:37565"/>
    </ligand>
</feature>
<dbReference type="InterPro" id="IPR013035">
    <property type="entry name" value="PEP_carboxykinase_C"/>
</dbReference>
<dbReference type="Pfam" id="PF17297">
    <property type="entry name" value="PEPCK_N"/>
    <property type="match status" value="1"/>
</dbReference>
<dbReference type="InterPro" id="IPR018091">
    <property type="entry name" value="PEP_carboxykin_GTP_CS"/>
</dbReference>
<dbReference type="PANTHER" id="PTHR11561:SF0">
    <property type="entry name" value="PHOSPHOENOLPYRUVATE CARBOXYKINASE [GTP]-RELATED"/>
    <property type="match status" value="1"/>
</dbReference>
<keyword evidence="3 9" id="KW-0479">Metal-binding</keyword>
<evidence type="ECO:0000256" key="5">
    <source>
        <dbReference type="ARBA" id="ARBA00022793"/>
    </source>
</evidence>
<comment type="similarity">
    <text evidence="1 9">Belongs to the phosphoenolpyruvate carboxykinase [GTP] family.</text>
</comment>
<feature type="domain" description="Phosphoenolpyruvate carboxykinase GTP-utilising N-terminal" evidence="11">
    <location>
        <begin position="10"/>
        <end position="219"/>
    </location>
</feature>
<organism evidence="12 13">
    <name type="scientific">Dyella flagellata</name>
    <dbReference type="NCBI Taxonomy" id="1867833"/>
    <lineage>
        <taxon>Bacteria</taxon>
        <taxon>Pseudomonadati</taxon>
        <taxon>Pseudomonadota</taxon>
        <taxon>Gammaproteobacteria</taxon>
        <taxon>Lysobacterales</taxon>
        <taxon>Rhodanobacteraceae</taxon>
        <taxon>Dyella</taxon>
    </lineage>
</organism>
<sequence length="589" mass="65191">MTSKLAALDRWVNEVAAKTRPAQIHWCDGSDAEYRALVQQMLQTGDLIELNQQTHPGCYLHRSNPSDVARVEHLTFVCTEREQDAGPNNHWMAPTEAHVKIDALFEGSMEGRTMYVIPYCMGPIDSPLSRCGVEITDSPYVVANMRTMTRMGAAAQARIEREGHFVKGLHSTGELDPERRFIMHFPEQLTIKSYGSGYGGNALLGKKCHALRIASFQARSEGWLAEHMLIVGIENPQGQTHYVAAAFPSACGKTNLAMLIPPEGYRKNGWRVWTIGDDICWMRPGEDGRLYAINPEAGFFGVAPGTSNSSNPNALTSISHDTIFTNVALTADQQPWWEGLPGTPVVDWQGRPYDPANGPAAHPNSRFTVSAKQCPTWSPKAEEAQGVPISAIVFGGRRPSLLPLVMEAQDWTHGVLMGAAMGSETTAAATGAVGVLRRDSMAMKPFCGYHYGDYFNHWLSFDQPGAKLPKIFHVNWFRKGKDGKFLWPGFGENLRVLEWMIARVEGKVRGLETPIGTLPATGELKLDGLELSRETLTELLDVDLEGWQAELHAIGEYLDSFGDRLPSRLRQEQQRVQQTLQLPRKAANA</sequence>
<dbReference type="PROSITE" id="PS00505">
    <property type="entry name" value="PEPCK_GTP"/>
    <property type="match status" value="1"/>
</dbReference>
<evidence type="ECO:0000259" key="11">
    <source>
        <dbReference type="Pfam" id="PF17297"/>
    </source>
</evidence>
<keyword evidence="4 9" id="KW-0547">Nucleotide-binding</keyword>
<feature type="active site" evidence="9">
    <location>
        <position position="251"/>
    </location>
</feature>
<keyword evidence="2 9" id="KW-0312">Gluconeogenesis</keyword>
<dbReference type="EMBL" id="BSOA01000014">
    <property type="protein sequence ID" value="GLQ88118.1"/>
    <property type="molecule type" value="Genomic_DNA"/>
</dbReference>
<keyword evidence="6 9" id="KW-0342">GTP-binding</keyword>
<name>A0ABQ5XAM8_9GAMM</name>
<comment type="cofactor">
    <cofactor evidence="9">
        <name>Mn(2+)</name>
        <dbReference type="ChEBI" id="CHEBI:29035"/>
    </cofactor>
    <text evidence="9">Binds 1 Mn(2+) ion per subunit.</text>
</comment>
<reference evidence="13" key="1">
    <citation type="journal article" date="2019" name="Int. J. Syst. Evol. Microbiol.">
        <title>The Global Catalogue of Microorganisms (GCM) 10K type strain sequencing project: providing services to taxonomists for standard genome sequencing and annotation.</title>
        <authorList>
            <consortium name="The Broad Institute Genomics Platform"/>
            <consortium name="The Broad Institute Genome Sequencing Center for Infectious Disease"/>
            <person name="Wu L."/>
            <person name="Ma J."/>
        </authorList>
    </citation>
    <scope>NUCLEOTIDE SEQUENCE [LARGE SCALE GENOMIC DNA]</scope>
    <source>
        <strain evidence="13">NBRC 111981</strain>
    </source>
</reference>
<accession>A0ABQ5XAM8</accession>
<feature type="binding site" evidence="9">
    <location>
        <position position="278"/>
    </location>
    <ligand>
        <name>Mn(2+)</name>
        <dbReference type="ChEBI" id="CHEBI:29035"/>
    </ligand>
</feature>
<dbReference type="Gene3D" id="2.170.8.10">
    <property type="entry name" value="Phosphoenolpyruvate Carboxykinase, domain 2"/>
    <property type="match status" value="1"/>
</dbReference>
<comment type="subcellular location">
    <subcellularLocation>
        <location evidence="9">Cytoplasm</location>
    </subcellularLocation>
</comment>
<dbReference type="InterPro" id="IPR008209">
    <property type="entry name" value="PEP_carboxykinase_GTP"/>
</dbReference>
<keyword evidence="13" id="KW-1185">Reference proteome</keyword>
<comment type="subunit">
    <text evidence="9">Monomer.</text>
</comment>
<evidence type="ECO:0000256" key="9">
    <source>
        <dbReference type="HAMAP-Rule" id="MF_00452"/>
    </source>
</evidence>
<evidence type="ECO:0000313" key="12">
    <source>
        <dbReference type="EMBL" id="GLQ88118.1"/>
    </source>
</evidence>
<feature type="binding site" evidence="9">
    <location>
        <position position="397"/>
    </location>
    <ligand>
        <name>GTP</name>
        <dbReference type="ChEBI" id="CHEBI:37565"/>
    </ligand>
</feature>
<dbReference type="InterPro" id="IPR035077">
    <property type="entry name" value="PEP_carboxykinase_GTP_C"/>
</dbReference>
<comment type="catalytic activity">
    <reaction evidence="9">
        <text>oxaloacetate + GTP = phosphoenolpyruvate + GDP + CO2</text>
        <dbReference type="Rhea" id="RHEA:10388"/>
        <dbReference type="ChEBI" id="CHEBI:16452"/>
        <dbReference type="ChEBI" id="CHEBI:16526"/>
        <dbReference type="ChEBI" id="CHEBI:37565"/>
        <dbReference type="ChEBI" id="CHEBI:58189"/>
        <dbReference type="ChEBI" id="CHEBI:58702"/>
        <dbReference type="EC" id="4.1.1.32"/>
    </reaction>
</comment>
<dbReference type="Gene3D" id="3.90.228.20">
    <property type="match status" value="1"/>
</dbReference>
<dbReference type="InterPro" id="IPR035078">
    <property type="entry name" value="PEP_carboxykinase_GTP_N"/>
</dbReference>
<evidence type="ECO:0000256" key="4">
    <source>
        <dbReference type="ARBA" id="ARBA00022741"/>
    </source>
</evidence>
<feature type="binding site" evidence="9">
    <location>
        <begin position="490"/>
        <end position="493"/>
    </location>
    <ligand>
        <name>GTP</name>
        <dbReference type="ChEBI" id="CHEBI:37565"/>
    </ligand>
</feature>
<dbReference type="InterPro" id="IPR008210">
    <property type="entry name" value="PEP_carboxykinase_N"/>
</dbReference>
<feature type="domain" description="Phosphoenolpyruvate carboxykinase C-terminal P-loop" evidence="10">
    <location>
        <begin position="223"/>
        <end position="578"/>
    </location>
</feature>
<evidence type="ECO:0000259" key="10">
    <source>
        <dbReference type="Pfam" id="PF00821"/>
    </source>
</evidence>
<dbReference type="CDD" id="cd00819">
    <property type="entry name" value="PEPCK_GTP"/>
    <property type="match status" value="1"/>
</dbReference>
<dbReference type="NCBIfam" id="NF003253">
    <property type="entry name" value="PRK04210.1"/>
    <property type="match status" value="1"/>
</dbReference>
<comment type="pathway">
    <text evidence="9">Carbohydrate biosynthesis; gluconeogenesis.</text>
</comment>
<dbReference type="PANTHER" id="PTHR11561">
    <property type="entry name" value="PHOSPHOENOLPYRUVATE CARBOXYKINASE"/>
    <property type="match status" value="1"/>
</dbReference>
<dbReference type="Proteomes" id="UP001156627">
    <property type="component" value="Unassembled WGS sequence"/>
</dbReference>
<keyword evidence="5 9" id="KW-0210">Decarboxylase</keyword>
<evidence type="ECO:0000256" key="8">
    <source>
        <dbReference type="ARBA" id="ARBA00023239"/>
    </source>
</evidence>
<evidence type="ECO:0000256" key="3">
    <source>
        <dbReference type="ARBA" id="ARBA00022723"/>
    </source>
</evidence>
<dbReference type="SUPFAM" id="SSF53795">
    <property type="entry name" value="PEP carboxykinase-like"/>
    <property type="match status" value="1"/>
</dbReference>
<dbReference type="Gene3D" id="3.40.449.10">
    <property type="entry name" value="Phosphoenolpyruvate Carboxykinase, domain 1"/>
    <property type="match status" value="1"/>
</dbReference>
<keyword evidence="7 9" id="KW-0464">Manganese</keyword>
<feature type="binding site" evidence="9">
    <location>
        <position position="207"/>
    </location>
    <ligand>
        <name>Mn(2+)</name>
        <dbReference type="ChEBI" id="CHEBI:29035"/>
    </ligand>
</feature>
<dbReference type="EC" id="4.1.1.32" evidence="9"/>
<protein>
    <recommendedName>
        <fullName evidence="9">Phosphoenolpyruvate carboxykinase [GTP]</fullName>
        <shortName evidence="9">PEP carboxykinase</shortName>
        <shortName evidence="9">PEPCK</shortName>
        <ecNumber evidence="9">4.1.1.32</ecNumber>
    </recommendedName>
    <alternativeName>
        <fullName evidence="9">GTP-dependent phosphoenolpyruvate carboxykinase</fullName>
        <shortName evidence="9">GTP-PEPCK</shortName>
    </alternativeName>
</protein>
<evidence type="ECO:0000313" key="13">
    <source>
        <dbReference type="Proteomes" id="UP001156627"/>
    </source>
</evidence>
<dbReference type="HAMAP" id="MF_00452">
    <property type="entry name" value="PEPCK_GTP"/>
    <property type="match status" value="1"/>
</dbReference>
<evidence type="ECO:0000256" key="1">
    <source>
        <dbReference type="ARBA" id="ARBA00005796"/>
    </source>
</evidence>